<gene>
    <name evidence="3" type="ORF">NCTC10696_05189</name>
</gene>
<proteinExistence type="predicted"/>
<accession>A0AAX3IDC6</accession>
<organism evidence="3 4">
    <name type="scientific">Pseudomonas synxantha</name>
    <dbReference type="NCBI Taxonomy" id="47883"/>
    <lineage>
        <taxon>Bacteria</taxon>
        <taxon>Pseudomonadati</taxon>
        <taxon>Pseudomonadota</taxon>
        <taxon>Gammaproteobacteria</taxon>
        <taxon>Pseudomonadales</taxon>
        <taxon>Pseudomonadaceae</taxon>
        <taxon>Pseudomonas</taxon>
    </lineage>
</organism>
<feature type="transmembrane region" description="Helical" evidence="1">
    <location>
        <begin position="128"/>
        <end position="147"/>
    </location>
</feature>
<evidence type="ECO:0000256" key="1">
    <source>
        <dbReference type="SAM" id="Phobius"/>
    </source>
</evidence>
<keyword evidence="1" id="KW-1133">Transmembrane helix</keyword>
<protein>
    <submittedName>
        <fullName evidence="3">Uncharacterized protein</fullName>
    </submittedName>
</protein>
<feature type="chain" id="PRO_5043477937" evidence="2">
    <location>
        <begin position="22"/>
        <end position="856"/>
    </location>
</feature>
<feature type="transmembrane region" description="Helical" evidence="1">
    <location>
        <begin position="688"/>
        <end position="718"/>
    </location>
</feature>
<keyword evidence="1" id="KW-0472">Membrane</keyword>
<name>A0AAX3IDC6_9PSED</name>
<dbReference type="AlphaFoldDB" id="A0AAX3IDC6"/>
<dbReference type="Proteomes" id="UP000306562">
    <property type="component" value="Chromosome"/>
</dbReference>
<feature type="signal peptide" evidence="2">
    <location>
        <begin position="1"/>
        <end position="21"/>
    </location>
</feature>
<dbReference type="RefSeq" id="WP_231988992.1">
    <property type="nucleotide sequence ID" value="NZ_CBCSGQ010000006.1"/>
</dbReference>
<keyword evidence="1" id="KW-0812">Transmembrane</keyword>
<sequence length="856" mass="94061">MKIITYVFLIVLSTISSFANADNIATRANAHMQSLTEEERAASFTGPLVESMFGCEMTQSAVQGDEFGKHECVGNNNQFNSGTSKVLNPAIFYTLNAISILAGLILSRFIYLKIFVAASTKFKDKNSIITAGSVSAIILIFASPVFVNEQSIRYNLFTKLAIQVVVKALDIDETHQFEESQKTRLEFPKRFVPNKDSGGAINEFNAISFQLCTSSMSIQEAAKQQRIKFTIDESKGEIKAFHQVGSCILDISFLVDMNTESISKRFGLPSYLDSAIETAKRIVETEYTLNAKKIADNIIKAGRPTLGVADTYTPGQLDCNDEASFNLRGMSPSSIKDYAFDAAKCIHGRAIDELNKVPTYTESLMPADRNVRICSTVDHSAGQGTNLNQDSSSTSFVADETLESTLRACVERSCAEDSSPKNCSDSINFYNVYFNNRFMTNPNILTILPKILFTEFQNNQYSTPGETLANSMKVDMYQSGSILISENNNKVIFTVDYERAESDINLQYFLNNSLDSVQLTKTSNDWSAGLLKAVTVGDNGVLGIDKLIDCLNYPSSTTPSGRECGSVFVEIQNFGQTLVFTASLIKAELRVNQQLRKNTQSRSKEAAAVNGTKSIIDSAIGFFGTTGGKIGIVSAGVAASAGFNDIYNPVGLNIGPEAMVALAVVVSVPQMQEFLDSLSSTLLSLGYILIWSIPIAISVSVVSVIVTLIVALVGFLLTSTTSSLQIINGTTVDRKTDYLKFIIELAMLFIPTVCYTSVLYMTFRFIKALFIYKVITLEMLTGSLSVSYTITSISDIYSTLVAICIYLFVVLFICVHMIRKVSKIREIMKVILFSKQDSNLPEHANDIVFSPNRYHM</sequence>
<feature type="transmembrane region" description="Helical" evidence="1">
    <location>
        <begin position="738"/>
        <end position="763"/>
    </location>
</feature>
<feature type="transmembrane region" description="Helical" evidence="1">
    <location>
        <begin position="796"/>
        <end position="818"/>
    </location>
</feature>
<evidence type="ECO:0000313" key="3">
    <source>
        <dbReference type="EMBL" id="VTR04760.1"/>
    </source>
</evidence>
<feature type="transmembrane region" description="Helical" evidence="1">
    <location>
        <begin position="90"/>
        <end position="116"/>
    </location>
</feature>
<dbReference type="EMBL" id="LR590482">
    <property type="protein sequence ID" value="VTR04760.1"/>
    <property type="molecule type" value="Genomic_DNA"/>
</dbReference>
<keyword evidence="2" id="KW-0732">Signal</keyword>
<evidence type="ECO:0000313" key="4">
    <source>
        <dbReference type="Proteomes" id="UP000306562"/>
    </source>
</evidence>
<evidence type="ECO:0000256" key="2">
    <source>
        <dbReference type="SAM" id="SignalP"/>
    </source>
</evidence>
<feature type="transmembrane region" description="Helical" evidence="1">
    <location>
        <begin position="770"/>
        <end position="790"/>
    </location>
</feature>
<reference evidence="3 4" key="1">
    <citation type="submission" date="2019-05" db="EMBL/GenBank/DDBJ databases">
        <authorList>
            <consortium name="Pathogen Informatics"/>
        </authorList>
    </citation>
    <scope>NUCLEOTIDE SEQUENCE [LARGE SCALE GENOMIC DNA]</scope>
    <source>
        <strain evidence="3 4">NCTC10696</strain>
    </source>
</reference>